<protein>
    <submittedName>
        <fullName evidence="2">Uncharacterized protein</fullName>
    </submittedName>
</protein>
<gene>
    <name evidence="2" type="ORF">RHGRI_034079</name>
</gene>
<keyword evidence="3" id="KW-1185">Reference proteome</keyword>
<evidence type="ECO:0000313" key="3">
    <source>
        <dbReference type="Proteomes" id="UP000823749"/>
    </source>
</evidence>
<dbReference type="EMBL" id="JACTNZ010000012">
    <property type="protein sequence ID" value="KAG5521733.1"/>
    <property type="molecule type" value="Genomic_DNA"/>
</dbReference>
<comment type="caution">
    <text evidence="2">The sequence shown here is derived from an EMBL/GenBank/DDBJ whole genome shotgun (WGS) entry which is preliminary data.</text>
</comment>
<evidence type="ECO:0000256" key="1">
    <source>
        <dbReference type="SAM" id="MobiDB-lite"/>
    </source>
</evidence>
<feature type="region of interest" description="Disordered" evidence="1">
    <location>
        <begin position="20"/>
        <end position="74"/>
    </location>
</feature>
<dbReference type="Proteomes" id="UP000823749">
    <property type="component" value="Chromosome 12"/>
</dbReference>
<dbReference type="AlphaFoldDB" id="A0AAV6HZN2"/>
<name>A0AAV6HZN2_9ERIC</name>
<accession>A0AAV6HZN2</accession>
<organism evidence="2 3">
    <name type="scientific">Rhododendron griersonianum</name>
    <dbReference type="NCBI Taxonomy" id="479676"/>
    <lineage>
        <taxon>Eukaryota</taxon>
        <taxon>Viridiplantae</taxon>
        <taxon>Streptophyta</taxon>
        <taxon>Embryophyta</taxon>
        <taxon>Tracheophyta</taxon>
        <taxon>Spermatophyta</taxon>
        <taxon>Magnoliopsida</taxon>
        <taxon>eudicotyledons</taxon>
        <taxon>Gunneridae</taxon>
        <taxon>Pentapetalae</taxon>
        <taxon>asterids</taxon>
        <taxon>Ericales</taxon>
        <taxon>Ericaceae</taxon>
        <taxon>Ericoideae</taxon>
        <taxon>Rhodoreae</taxon>
        <taxon>Rhododendron</taxon>
    </lineage>
</organism>
<proteinExistence type="predicted"/>
<evidence type="ECO:0000313" key="2">
    <source>
        <dbReference type="EMBL" id="KAG5521733.1"/>
    </source>
</evidence>
<sequence length="210" mass="22554">MGDGSISMADGLGFVAVDSNELRRKQKSLRSPSSNFSIKPFDLRSGSLPPFNPSTNPLHPGDFKNTNPSPRSQLAFGDESVAETGKVQQISSVNPKIEHSDDEDELSEVLESVVSSKQEPETLSNIPAFTYVGTGVSLSPVVEGVLVHSGLKLPEPPDSIDFVGIGRAAGKVPIGGLVSNISLSKSAQKRLSKQATLGWVRRFRRFQYCS</sequence>
<reference evidence="2" key="1">
    <citation type="submission" date="2020-08" db="EMBL/GenBank/DDBJ databases">
        <title>Plant Genome Project.</title>
        <authorList>
            <person name="Zhang R.-G."/>
        </authorList>
    </citation>
    <scope>NUCLEOTIDE SEQUENCE</scope>
    <source>
        <strain evidence="2">WSP0</strain>
        <tissue evidence="2">Leaf</tissue>
    </source>
</reference>